<dbReference type="InterPro" id="IPR036388">
    <property type="entry name" value="WH-like_DNA-bd_sf"/>
</dbReference>
<feature type="domain" description="HTH lysR-type" evidence="5">
    <location>
        <begin position="3"/>
        <end position="60"/>
    </location>
</feature>
<dbReference type="GO" id="GO:0003700">
    <property type="term" value="F:DNA-binding transcription factor activity"/>
    <property type="evidence" value="ECO:0007669"/>
    <property type="project" value="InterPro"/>
</dbReference>
<dbReference type="PROSITE" id="PS50931">
    <property type="entry name" value="HTH_LYSR"/>
    <property type="match status" value="1"/>
</dbReference>
<dbReference type="Pfam" id="PF03466">
    <property type="entry name" value="LysR_substrate"/>
    <property type="match status" value="1"/>
</dbReference>
<dbReference type="PRINTS" id="PR00039">
    <property type="entry name" value="HTHLYSR"/>
</dbReference>
<dbReference type="Gene3D" id="3.40.190.290">
    <property type="match status" value="1"/>
</dbReference>
<comment type="similarity">
    <text evidence="1">Belongs to the LysR transcriptional regulatory family.</text>
</comment>
<dbReference type="EMBL" id="APMP01000008">
    <property type="protein sequence ID" value="ENZ82234.1"/>
    <property type="molecule type" value="Genomic_DNA"/>
</dbReference>
<comment type="caution">
    <text evidence="6">The sequence shown here is derived from an EMBL/GenBank/DDBJ whole genome shotgun (WGS) entry which is preliminary data.</text>
</comment>
<reference evidence="6 7" key="1">
    <citation type="journal article" date="2013" name="Genome Announc.">
        <title>Draft Genome Sequence for Caulobacter sp. Strain OR37, a Bacterium Tolerant to Heavy Metals.</title>
        <authorList>
            <person name="Utturkar S.M."/>
            <person name="Bollmann A."/>
            <person name="Brzoska R.M."/>
            <person name="Klingeman D.M."/>
            <person name="Epstein S.E."/>
            <person name="Palumbo A.V."/>
            <person name="Brown S.D."/>
        </authorList>
    </citation>
    <scope>NUCLEOTIDE SEQUENCE [LARGE SCALE GENOMIC DNA]</scope>
    <source>
        <strain evidence="6 7">OR37</strain>
    </source>
</reference>
<dbReference type="Proteomes" id="UP000013063">
    <property type="component" value="Unassembled WGS sequence"/>
</dbReference>
<dbReference type="GO" id="GO:0010628">
    <property type="term" value="P:positive regulation of gene expression"/>
    <property type="evidence" value="ECO:0007669"/>
    <property type="project" value="TreeGrafter"/>
</dbReference>
<evidence type="ECO:0000256" key="4">
    <source>
        <dbReference type="ARBA" id="ARBA00023163"/>
    </source>
</evidence>
<keyword evidence="2" id="KW-0805">Transcription regulation</keyword>
<dbReference type="Gene3D" id="1.10.10.10">
    <property type="entry name" value="Winged helix-like DNA-binding domain superfamily/Winged helix DNA-binding domain"/>
    <property type="match status" value="1"/>
</dbReference>
<gene>
    <name evidence="6" type="ORF">OR37_01788</name>
</gene>
<dbReference type="AlphaFoldDB" id="R0EJX2"/>
<accession>R0EJX2</accession>
<dbReference type="eggNOG" id="COG0583">
    <property type="taxonomic scope" value="Bacteria"/>
</dbReference>
<evidence type="ECO:0000256" key="2">
    <source>
        <dbReference type="ARBA" id="ARBA00023015"/>
    </source>
</evidence>
<protein>
    <submittedName>
        <fullName evidence="6">Transcriptional regulator, LysR family</fullName>
    </submittedName>
</protein>
<keyword evidence="3" id="KW-0238">DNA-binding</keyword>
<dbReference type="PANTHER" id="PTHR30427:SF1">
    <property type="entry name" value="TRANSCRIPTIONAL ACTIVATOR PROTEIN LYSR"/>
    <property type="match status" value="1"/>
</dbReference>
<dbReference type="OrthoDB" id="8479870at2"/>
<evidence type="ECO:0000256" key="1">
    <source>
        <dbReference type="ARBA" id="ARBA00009437"/>
    </source>
</evidence>
<dbReference type="PANTHER" id="PTHR30427">
    <property type="entry name" value="TRANSCRIPTIONAL ACTIVATOR PROTEIN LYSR"/>
    <property type="match status" value="1"/>
</dbReference>
<keyword evidence="4" id="KW-0804">Transcription</keyword>
<evidence type="ECO:0000313" key="6">
    <source>
        <dbReference type="EMBL" id="ENZ82234.1"/>
    </source>
</evidence>
<dbReference type="InterPro" id="IPR036390">
    <property type="entry name" value="WH_DNA-bd_sf"/>
</dbReference>
<sequence length="308" mass="33666" precursor="true">MKLNLRSLEAFRETMLSGSATAAAARMGLTQPAVSRLIAQLEQDAGFELFYREKGRLNPTPEALMIYEEVDLAFGGLERVDTLVRDIAQFNTGLLKIVAPPSLSEGVLSTIMARFMDRFPKVRVTIDSRSTETARTMVANRTADCGFVKLPLDRADISTVVLSTSETVCVLPSDHPLAAEDVLTPERLRDVPLVLLGYGTWTRRQIDDAFRERNIRPEVKLETHTVGSACAFAAQGVGVAIVNALMADNFVRAGMTTRVFRPRILHEYAFMTSALAPMNRLAAALLEEAQTYFGAQAHSAAGASNDSI</sequence>
<dbReference type="InterPro" id="IPR000847">
    <property type="entry name" value="LysR_HTH_N"/>
</dbReference>
<dbReference type="InterPro" id="IPR005119">
    <property type="entry name" value="LysR_subst-bd"/>
</dbReference>
<evidence type="ECO:0000313" key="7">
    <source>
        <dbReference type="Proteomes" id="UP000013063"/>
    </source>
</evidence>
<dbReference type="STRING" id="1292034.OR37_01788"/>
<dbReference type="RefSeq" id="WP_004618361.1">
    <property type="nucleotide sequence ID" value="NZ_APMP01000008.1"/>
</dbReference>
<name>R0EJX2_CAUVI</name>
<evidence type="ECO:0000259" key="5">
    <source>
        <dbReference type="PROSITE" id="PS50931"/>
    </source>
</evidence>
<dbReference type="PATRIC" id="fig|1292034.3.peg.1775"/>
<dbReference type="InterPro" id="IPR037424">
    <property type="entry name" value="NocR_PBP2"/>
</dbReference>
<keyword evidence="7" id="KW-1185">Reference proteome</keyword>
<proteinExistence type="inferred from homology"/>
<dbReference type="CDD" id="cd08415">
    <property type="entry name" value="PBP2_LysR_opines_like"/>
    <property type="match status" value="1"/>
</dbReference>
<evidence type="ECO:0000256" key="3">
    <source>
        <dbReference type="ARBA" id="ARBA00023125"/>
    </source>
</evidence>
<dbReference type="SUPFAM" id="SSF53850">
    <property type="entry name" value="Periplasmic binding protein-like II"/>
    <property type="match status" value="1"/>
</dbReference>
<dbReference type="GO" id="GO:0043565">
    <property type="term" value="F:sequence-specific DNA binding"/>
    <property type="evidence" value="ECO:0007669"/>
    <property type="project" value="TreeGrafter"/>
</dbReference>
<organism evidence="6 7">
    <name type="scientific">Caulobacter vibrioides OR37</name>
    <dbReference type="NCBI Taxonomy" id="1292034"/>
    <lineage>
        <taxon>Bacteria</taxon>
        <taxon>Pseudomonadati</taxon>
        <taxon>Pseudomonadota</taxon>
        <taxon>Alphaproteobacteria</taxon>
        <taxon>Caulobacterales</taxon>
        <taxon>Caulobacteraceae</taxon>
        <taxon>Caulobacter</taxon>
    </lineage>
</organism>
<dbReference type="SUPFAM" id="SSF46785">
    <property type="entry name" value="Winged helix' DNA-binding domain"/>
    <property type="match status" value="1"/>
</dbReference>
<dbReference type="Pfam" id="PF00126">
    <property type="entry name" value="HTH_1"/>
    <property type="match status" value="1"/>
</dbReference>